<name>A0A6N9NHD3_9FLAO</name>
<evidence type="ECO:0000313" key="1">
    <source>
        <dbReference type="EMBL" id="NBG65234.1"/>
    </source>
</evidence>
<gene>
    <name evidence="1" type="ORF">GQN54_03850</name>
</gene>
<dbReference type="EMBL" id="WWNE01000004">
    <property type="protein sequence ID" value="NBG65234.1"/>
    <property type="molecule type" value="Genomic_DNA"/>
</dbReference>
<dbReference type="RefSeq" id="WP_160632176.1">
    <property type="nucleotide sequence ID" value="NZ_WWNE01000004.1"/>
</dbReference>
<protein>
    <submittedName>
        <fullName evidence="1">Uncharacterized protein</fullName>
    </submittedName>
</protein>
<accession>A0A6N9NHD3</accession>
<reference evidence="1 2" key="1">
    <citation type="submission" date="2019-12" db="EMBL/GenBank/DDBJ databases">
        <authorList>
            <person name="Zhao J."/>
        </authorList>
    </citation>
    <scope>NUCLEOTIDE SEQUENCE [LARGE SCALE GENOMIC DNA]</scope>
    <source>
        <strain evidence="1 2">S-15</strain>
    </source>
</reference>
<comment type="caution">
    <text evidence="1">The sequence shown here is derived from an EMBL/GenBank/DDBJ whole genome shotgun (WGS) entry which is preliminary data.</text>
</comment>
<organism evidence="1 2">
    <name type="scientific">Acidiluteibacter ferrifornacis</name>
    <dbReference type="NCBI Taxonomy" id="2692424"/>
    <lineage>
        <taxon>Bacteria</taxon>
        <taxon>Pseudomonadati</taxon>
        <taxon>Bacteroidota</taxon>
        <taxon>Flavobacteriia</taxon>
        <taxon>Flavobacteriales</taxon>
        <taxon>Cryomorphaceae</taxon>
        <taxon>Acidiluteibacter</taxon>
    </lineage>
</organism>
<keyword evidence="2" id="KW-1185">Reference proteome</keyword>
<dbReference type="AlphaFoldDB" id="A0A6N9NHD3"/>
<sequence length="204" mass="23896">MKYYLILFLLLLFGMNTIAQEDHLIYGEEIAMKRKEIASNALVNLRNGTLLVRLNTSSKQLELLQKMGLTEKLEEVKKEQQNENKSIVEAFQNQLTFTKQVYYFYSENTPEVIDGRFIGILLDTNLNPIKESINIDYFLIADFNRTENLGIPALVIYDSSLNQMPPPFPYFTRTYESLPIFNRGHDRTVELFNEKLFFEYNKPN</sequence>
<proteinExistence type="predicted"/>
<evidence type="ECO:0000313" key="2">
    <source>
        <dbReference type="Proteomes" id="UP000470771"/>
    </source>
</evidence>
<dbReference type="Proteomes" id="UP000470771">
    <property type="component" value="Unassembled WGS sequence"/>
</dbReference>